<dbReference type="EMBL" id="JACOQK010000001">
    <property type="protein sequence ID" value="MBC5786981.1"/>
    <property type="molecule type" value="Genomic_DNA"/>
</dbReference>
<protein>
    <submittedName>
        <fullName evidence="5">MarR family transcriptional regulator</fullName>
    </submittedName>
</protein>
<name>A0ABR7IPE2_9CLOT</name>
<dbReference type="PANTHER" id="PTHR42756:SF1">
    <property type="entry name" value="TRANSCRIPTIONAL REPRESSOR OF EMRAB OPERON"/>
    <property type="match status" value="1"/>
</dbReference>
<organism evidence="5 6">
    <name type="scientific">Clostridium facile</name>
    <dbReference type="NCBI Taxonomy" id="2763035"/>
    <lineage>
        <taxon>Bacteria</taxon>
        <taxon>Bacillati</taxon>
        <taxon>Bacillota</taxon>
        <taxon>Clostridia</taxon>
        <taxon>Eubacteriales</taxon>
        <taxon>Clostridiaceae</taxon>
        <taxon>Clostridium</taxon>
    </lineage>
</organism>
<dbReference type="InterPro" id="IPR036388">
    <property type="entry name" value="WH-like_DNA-bd_sf"/>
</dbReference>
<sequence>MVKSNIDDKNHAGRLIHMLSHQLKRQSFINEVDCGLTTAQKHVLEYILMESLTRDVYQKDIEENFKIRRSSASGMLQLLEKNGFIQRESVKQDARLKKIIPTKKAEAIRSVIQENINEMETQLREGISDTDFTIGMDVLRQMLYNLSKNENKMESSNIGTKQGY</sequence>
<dbReference type="Gene3D" id="1.10.10.10">
    <property type="entry name" value="Winged helix-like DNA-binding domain superfamily/Winged helix DNA-binding domain"/>
    <property type="match status" value="1"/>
</dbReference>
<dbReference type="PROSITE" id="PS50995">
    <property type="entry name" value="HTH_MARR_2"/>
    <property type="match status" value="1"/>
</dbReference>
<feature type="domain" description="HTH marR-type" evidence="4">
    <location>
        <begin position="9"/>
        <end position="148"/>
    </location>
</feature>
<gene>
    <name evidence="5" type="ORF">H8Z77_02945</name>
</gene>
<dbReference type="PANTHER" id="PTHR42756">
    <property type="entry name" value="TRANSCRIPTIONAL REGULATOR, MARR"/>
    <property type="match status" value="1"/>
</dbReference>
<evidence type="ECO:0000259" key="4">
    <source>
        <dbReference type="PROSITE" id="PS50995"/>
    </source>
</evidence>
<dbReference type="SUPFAM" id="SSF46785">
    <property type="entry name" value="Winged helix' DNA-binding domain"/>
    <property type="match status" value="1"/>
</dbReference>
<accession>A0ABR7IPE2</accession>
<keyword evidence="6" id="KW-1185">Reference proteome</keyword>
<comment type="caution">
    <text evidence="5">The sequence shown here is derived from an EMBL/GenBank/DDBJ whole genome shotgun (WGS) entry which is preliminary data.</text>
</comment>
<evidence type="ECO:0000256" key="3">
    <source>
        <dbReference type="ARBA" id="ARBA00023163"/>
    </source>
</evidence>
<dbReference type="InterPro" id="IPR036390">
    <property type="entry name" value="WH_DNA-bd_sf"/>
</dbReference>
<keyword evidence="3" id="KW-0804">Transcription</keyword>
<dbReference type="RefSeq" id="WP_069988654.1">
    <property type="nucleotide sequence ID" value="NZ_JACOQK010000001.1"/>
</dbReference>
<keyword evidence="2" id="KW-0238">DNA-binding</keyword>
<dbReference type="Pfam" id="PF12802">
    <property type="entry name" value="MarR_2"/>
    <property type="match status" value="1"/>
</dbReference>
<evidence type="ECO:0000313" key="5">
    <source>
        <dbReference type="EMBL" id="MBC5786981.1"/>
    </source>
</evidence>
<proteinExistence type="predicted"/>
<evidence type="ECO:0000256" key="1">
    <source>
        <dbReference type="ARBA" id="ARBA00023015"/>
    </source>
</evidence>
<dbReference type="Proteomes" id="UP000649151">
    <property type="component" value="Unassembled WGS sequence"/>
</dbReference>
<keyword evidence="1" id="KW-0805">Transcription regulation</keyword>
<reference evidence="5 6" key="1">
    <citation type="submission" date="2020-08" db="EMBL/GenBank/DDBJ databases">
        <title>Genome public.</title>
        <authorList>
            <person name="Liu C."/>
            <person name="Sun Q."/>
        </authorList>
    </citation>
    <scope>NUCLEOTIDE SEQUENCE [LARGE SCALE GENOMIC DNA]</scope>
    <source>
        <strain evidence="5 6">NSJ-27</strain>
    </source>
</reference>
<evidence type="ECO:0000256" key="2">
    <source>
        <dbReference type="ARBA" id="ARBA00023125"/>
    </source>
</evidence>
<dbReference type="InterPro" id="IPR000835">
    <property type="entry name" value="HTH_MarR-typ"/>
</dbReference>
<dbReference type="SMART" id="SM00347">
    <property type="entry name" value="HTH_MARR"/>
    <property type="match status" value="1"/>
</dbReference>
<evidence type="ECO:0000313" key="6">
    <source>
        <dbReference type="Proteomes" id="UP000649151"/>
    </source>
</evidence>